<accession>A0ABT8YTI0</accession>
<comment type="caution">
    <text evidence="2">The sequence shown here is derived from an EMBL/GenBank/DDBJ whole genome shotgun (WGS) entry which is preliminary data.</text>
</comment>
<evidence type="ECO:0000256" key="1">
    <source>
        <dbReference type="SAM" id="Phobius"/>
    </source>
</evidence>
<evidence type="ECO:0000313" key="2">
    <source>
        <dbReference type="EMBL" id="MDO6967081.1"/>
    </source>
</evidence>
<reference evidence="2" key="2">
    <citation type="submission" date="2023-07" db="EMBL/GenBank/DDBJ databases">
        <authorList>
            <person name="Shen H."/>
        </authorList>
    </citation>
    <scope>NUCLEOTIDE SEQUENCE</scope>
    <source>
        <strain evidence="2">TNR-22</strain>
    </source>
</reference>
<keyword evidence="3" id="KW-1185">Reference proteome</keyword>
<reference evidence="2" key="1">
    <citation type="journal article" date="2015" name="Int. J. Syst. Evol. Microbiol.">
        <title>Rhizobium alvei sp. nov., isolated from a freshwater river.</title>
        <authorList>
            <person name="Sheu S.Y."/>
            <person name="Huang H.W."/>
            <person name="Young C.C."/>
            <person name="Chen W.M."/>
        </authorList>
    </citation>
    <scope>NUCLEOTIDE SEQUENCE</scope>
    <source>
        <strain evidence="2">TNR-22</strain>
    </source>
</reference>
<gene>
    <name evidence="2" type="ORF">Q4481_24255</name>
</gene>
<protein>
    <submittedName>
        <fullName evidence="2">Uncharacterized protein</fullName>
    </submittedName>
</protein>
<keyword evidence="1" id="KW-1133">Transmembrane helix</keyword>
<name>A0ABT8YTI0_9HYPH</name>
<feature type="transmembrane region" description="Helical" evidence="1">
    <location>
        <begin position="12"/>
        <end position="39"/>
    </location>
</feature>
<dbReference type="EMBL" id="JAUOZU010000027">
    <property type="protein sequence ID" value="MDO6967081.1"/>
    <property type="molecule type" value="Genomic_DNA"/>
</dbReference>
<organism evidence="2 3">
    <name type="scientific">Rhizobium alvei</name>
    <dbReference type="NCBI Taxonomy" id="1132659"/>
    <lineage>
        <taxon>Bacteria</taxon>
        <taxon>Pseudomonadati</taxon>
        <taxon>Pseudomonadota</taxon>
        <taxon>Alphaproteobacteria</taxon>
        <taxon>Hyphomicrobiales</taxon>
        <taxon>Rhizobiaceae</taxon>
        <taxon>Rhizobium/Agrobacterium group</taxon>
        <taxon>Rhizobium</taxon>
    </lineage>
</organism>
<keyword evidence="1" id="KW-0812">Transmembrane</keyword>
<dbReference type="Proteomes" id="UP001174932">
    <property type="component" value="Unassembled WGS sequence"/>
</dbReference>
<evidence type="ECO:0000313" key="3">
    <source>
        <dbReference type="Proteomes" id="UP001174932"/>
    </source>
</evidence>
<keyword evidence="1" id="KW-0472">Membrane</keyword>
<dbReference type="RefSeq" id="WP_304379011.1">
    <property type="nucleotide sequence ID" value="NZ_JAUOZU010000027.1"/>
</dbReference>
<proteinExistence type="predicted"/>
<sequence length="151" mass="16442">MEPAIPSSSIPVPVLVGLIILAWPIAFGLLWGGIVWLMAQIGGWGRLARHYPGSKMPPDGRVLASATGMIGLSSYKRVLRIVVTAEGLHLSVWRIFSIAHPPLFIPWGAIHDATGVSMIFRRYVSFEVGSPTVARLRLPFEAFVDSPVTID</sequence>